<keyword evidence="2" id="KW-0732">Signal</keyword>
<evidence type="ECO:0000256" key="2">
    <source>
        <dbReference type="SAM" id="SignalP"/>
    </source>
</evidence>
<reference evidence="4" key="1">
    <citation type="journal article" date="2019" name="Int. J. Syst. Evol. Microbiol.">
        <title>The Global Catalogue of Microorganisms (GCM) 10K type strain sequencing project: providing services to taxonomists for standard genome sequencing and annotation.</title>
        <authorList>
            <consortium name="The Broad Institute Genomics Platform"/>
            <consortium name="The Broad Institute Genome Sequencing Center for Infectious Disease"/>
            <person name="Wu L."/>
            <person name="Ma J."/>
        </authorList>
    </citation>
    <scope>NUCLEOTIDE SEQUENCE [LARGE SCALE GENOMIC DNA]</scope>
    <source>
        <strain evidence="4">JCM 14900</strain>
    </source>
</reference>
<evidence type="ECO:0008006" key="5">
    <source>
        <dbReference type="Google" id="ProtNLM"/>
    </source>
</evidence>
<dbReference type="Proteomes" id="UP001501343">
    <property type="component" value="Unassembled WGS sequence"/>
</dbReference>
<protein>
    <recommendedName>
        <fullName evidence="5">Lipoprotein</fullName>
    </recommendedName>
</protein>
<name>A0ABP5B2E8_9MICO</name>
<proteinExistence type="predicted"/>
<evidence type="ECO:0000313" key="3">
    <source>
        <dbReference type="EMBL" id="GAA1928267.1"/>
    </source>
</evidence>
<feature type="chain" id="PRO_5045945766" description="Lipoprotein" evidence="2">
    <location>
        <begin position="28"/>
        <end position="132"/>
    </location>
</feature>
<feature type="compositionally biased region" description="Polar residues" evidence="1">
    <location>
        <begin position="28"/>
        <end position="38"/>
    </location>
</feature>
<dbReference type="PROSITE" id="PS51257">
    <property type="entry name" value="PROKAR_LIPOPROTEIN"/>
    <property type="match status" value="1"/>
</dbReference>
<dbReference type="EMBL" id="BAAAOF010000004">
    <property type="protein sequence ID" value="GAA1928267.1"/>
    <property type="molecule type" value="Genomic_DNA"/>
</dbReference>
<dbReference type="RefSeq" id="WP_248148804.1">
    <property type="nucleotide sequence ID" value="NZ_BAAAOF010000004.1"/>
</dbReference>
<accession>A0ABP5B2E8</accession>
<evidence type="ECO:0000256" key="1">
    <source>
        <dbReference type="SAM" id="MobiDB-lite"/>
    </source>
</evidence>
<sequence length="132" mass="13827">MARRFAGTSVGILLVLLLAACSGGAMTDPTQPSPTRTRVQPALPTPTGEPVDVPDARWSAIVDDLAQRDVAGTPTLVSAIAVTWNDGALGCPKPGSSYTQAQIDGMQVIVTVDGVRYDYRFGNGDVPRLCGR</sequence>
<keyword evidence="4" id="KW-1185">Reference proteome</keyword>
<feature type="region of interest" description="Disordered" evidence="1">
    <location>
        <begin position="26"/>
        <end position="51"/>
    </location>
</feature>
<comment type="caution">
    <text evidence="3">The sequence shown here is derived from an EMBL/GenBank/DDBJ whole genome shotgun (WGS) entry which is preliminary data.</text>
</comment>
<evidence type="ECO:0000313" key="4">
    <source>
        <dbReference type="Proteomes" id="UP001501343"/>
    </source>
</evidence>
<organism evidence="3 4">
    <name type="scientific">Microbacterium aoyamense</name>
    <dbReference type="NCBI Taxonomy" id="344166"/>
    <lineage>
        <taxon>Bacteria</taxon>
        <taxon>Bacillati</taxon>
        <taxon>Actinomycetota</taxon>
        <taxon>Actinomycetes</taxon>
        <taxon>Micrococcales</taxon>
        <taxon>Microbacteriaceae</taxon>
        <taxon>Microbacterium</taxon>
    </lineage>
</organism>
<feature type="signal peptide" evidence="2">
    <location>
        <begin position="1"/>
        <end position="27"/>
    </location>
</feature>
<gene>
    <name evidence="3" type="ORF">GCM10009775_20400</name>
</gene>